<evidence type="ECO:0000256" key="7">
    <source>
        <dbReference type="ARBA" id="ARBA00023254"/>
    </source>
</evidence>
<evidence type="ECO:0000256" key="10">
    <source>
        <dbReference type="ARBA" id="ARBA00048988"/>
    </source>
</evidence>
<dbReference type="PANTHER" id="PTHR47835">
    <property type="entry name" value="HFM1, ATP DEPENDENT DNA HELICASE HOMOLOG"/>
    <property type="match status" value="1"/>
</dbReference>
<dbReference type="EC" id="5.6.2.4" evidence="9"/>
<evidence type="ECO:0000259" key="13">
    <source>
        <dbReference type="PROSITE" id="PS51194"/>
    </source>
</evidence>
<sequence length="1375" mass="154944">MSNLLNPIFASEQETSNGSSATNTRRQPPLMTSSISLLPPEVLNARVDFSNQGLSDAEIRKRESAAAFSKFNFHPVPPVRPVRANNTVKRRLLHPISPQINNPNYNQSSSSLSPGHSLFNSVPIDQIATRNSKLNQMFATSTSNSQEPMKHPPYNYSLNSGKKFELALYSRDNLVVSAPTGAGKTVIFELSMINLLMQNIGAKMALCSERSRDWQTKFKTIGVSCGELTGDTNQAHINDIKRCDIIVTTPEKWDSMTRRWKDHGQLLELLKLFMIDEVHMLKEKRGATLEAVVSRMKTMGNDIRFVALSATVPNVDDVASWIGSNTGRSAKVLHFGEEYRPVRLVRHVLSFPMENCNAYMFDKKLDYKFFCATRKSAEAACSALLKQIQDSGHRLAIKPHSRIITNKDKKLQDLCKHGVAYHHAGLDTEDRKLVESTTSTLAVGVNLPAHLVIIKSTLTWNNQQYVEYSDLEILQMLGRAGRPQFDDSGVAVIMTSNEMKDKYENLVSGTELLESSLHENLTEHLNAEISLGTIHHINAAMAWLRSTFLYVRIKSNPTYYKMNTDEGGSELQHQDHQNFEKQLEEICAKDLDILNDSGMIIRSGDNLKITEYGEAMAKYYVKYKTMEEIAKLPSMASLCDILEMLSKAAEFSELRCHQGEKQVLNNLNKHPQIRFPLKGKVTRVDHKVYVMIQCTLGHIAFSDPKMGFQMNIDANIIFQHCPRIMNCIVECMVQKQDVITLRNAIDLARCLRAKTWENSPFILRQIDGIGPQYARHFANAGIQTFVELEKCDPRRIEMIVSRNPPFGNQIHDALASIPRFKLDISKYSEYNKPTEVELFVEISTINQKLKTNDNGMNMFSTFLAATSDNKFVDYRRFPVFKAQQGYKFRFKVNITKANQLIHCSVLLEDYVGLDVLQRVDPELDPTKLKFNNSIPAFLSQGSVGPPPNQAIFNETNNLFSNNNSEVLMLRDQNNMNIEYSSHNQDQNFDQIGGDSQDMEVMELDNNTNSNNDYNDSDLLPNGRFKCAHECCKVGCRHRPKKRKLQSASANTSTEIVNPEEKKVRSNNQNHVIPISSSSTNLNLVSTLPVDEEINKMDYDNTTANQGLVTSSKDENDELFDDFNDHSDSLNEQFFTSNDNNTKSISQASRSDNNPFQTSQSDNIFQATHETTAANLKRSTSSLPVEQSHPTNIPNFSSSKSFSFFDTRPLSITTITTQNSSQKDHQNNQRDNETASNSHIIDEYQKTALYSNDTKKLSEQRRPEITNLGHDVNPIPSSVSATRKEKSLVDESPNISNPHGGFDDDFLTWLNSNTVSSSTALSQGAKTTDKSHKQNEIPIENMTKADVQTSSSSRSMNNNKSSAVDDVLSIFEEILF</sequence>
<dbReference type="Proteomes" id="UP000789508">
    <property type="component" value="Unassembled WGS sequence"/>
</dbReference>
<dbReference type="Gene3D" id="1.10.3380.10">
    <property type="entry name" value="Sec63 N-terminal domain-like domain"/>
    <property type="match status" value="1"/>
</dbReference>
<keyword evidence="2" id="KW-0547">Nucleotide-binding</keyword>
<feature type="region of interest" description="Disordered" evidence="11">
    <location>
        <begin position="1176"/>
        <end position="1199"/>
    </location>
</feature>
<dbReference type="SMART" id="SM00490">
    <property type="entry name" value="HELICc"/>
    <property type="match status" value="1"/>
</dbReference>
<dbReference type="InterPro" id="IPR027417">
    <property type="entry name" value="P-loop_NTPase"/>
</dbReference>
<dbReference type="GO" id="GO:0005524">
    <property type="term" value="F:ATP binding"/>
    <property type="evidence" value="ECO:0007669"/>
    <property type="project" value="UniProtKB-KW"/>
</dbReference>
<comment type="caution">
    <text evidence="14">The sequence shown here is derived from an EMBL/GenBank/DDBJ whole genome shotgun (WGS) entry which is preliminary data.</text>
</comment>
<dbReference type="SUPFAM" id="SSF46785">
    <property type="entry name" value="Winged helix' DNA-binding domain"/>
    <property type="match status" value="1"/>
</dbReference>
<evidence type="ECO:0000256" key="4">
    <source>
        <dbReference type="ARBA" id="ARBA00022806"/>
    </source>
</evidence>
<feature type="region of interest" description="Disordered" evidence="11">
    <location>
        <begin position="1122"/>
        <end position="1159"/>
    </location>
</feature>
<comment type="catalytic activity">
    <reaction evidence="8">
        <text>Couples ATP hydrolysis with the unwinding of duplex DNA by translocating in the 3'-5' direction.</text>
        <dbReference type="EC" id="5.6.2.4"/>
    </reaction>
</comment>
<dbReference type="Pfam" id="PF02889">
    <property type="entry name" value="Sec63"/>
    <property type="match status" value="1"/>
</dbReference>
<keyword evidence="3" id="KW-0378">Hydrolase</keyword>
<evidence type="ECO:0000256" key="3">
    <source>
        <dbReference type="ARBA" id="ARBA00022801"/>
    </source>
</evidence>
<evidence type="ECO:0000256" key="2">
    <source>
        <dbReference type="ARBA" id="ARBA00022741"/>
    </source>
</evidence>
<feature type="compositionally biased region" description="Low complexity" evidence="11">
    <location>
        <begin position="1349"/>
        <end position="1361"/>
    </location>
</feature>
<evidence type="ECO:0000313" key="14">
    <source>
        <dbReference type="EMBL" id="CAG8457778.1"/>
    </source>
</evidence>
<dbReference type="InterPro" id="IPR057842">
    <property type="entry name" value="WH_MER3"/>
</dbReference>
<feature type="domain" description="Helicase ATP-binding" evidence="12">
    <location>
        <begin position="165"/>
        <end position="330"/>
    </location>
</feature>
<dbReference type="InterPro" id="IPR014001">
    <property type="entry name" value="Helicase_ATP-bd"/>
</dbReference>
<dbReference type="GO" id="GO:0051321">
    <property type="term" value="P:meiotic cell cycle"/>
    <property type="evidence" value="ECO:0007669"/>
    <property type="project" value="UniProtKB-KW"/>
</dbReference>
<dbReference type="EMBL" id="CAJVPS010000147">
    <property type="protein sequence ID" value="CAG8457778.1"/>
    <property type="molecule type" value="Genomic_DNA"/>
</dbReference>
<accession>A0A9N8YZB6</accession>
<dbReference type="InterPro" id="IPR011545">
    <property type="entry name" value="DEAD/DEAH_box_helicase_dom"/>
</dbReference>
<dbReference type="Pfam" id="PF00270">
    <property type="entry name" value="DEAD"/>
    <property type="match status" value="1"/>
</dbReference>
<dbReference type="Gene3D" id="3.40.50.300">
    <property type="entry name" value="P-loop containing nucleotide triphosphate hydrolases"/>
    <property type="match status" value="2"/>
</dbReference>
<feature type="compositionally biased region" description="Polar residues" evidence="11">
    <location>
        <begin position="1129"/>
        <end position="1159"/>
    </location>
</feature>
<dbReference type="GO" id="GO:0003676">
    <property type="term" value="F:nucleic acid binding"/>
    <property type="evidence" value="ECO:0007669"/>
    <property type="project" value="InterPro"/>
</dbReference>
<keyword evidence="7" id="KW-0469">Meiosis</keyword>
<dbReference type="GO" id="GO:0043138">
    <property type="term" value="F:3'-5' DNA helicase activity"/>
    <property type="evidence" value="ECO:0007669"/>
    <property type="project" value="UniProtKB-EC"/>
</dbReference>
<dbReference type="SMART" id="SM00973">
    <property type="entry name" value="Sec63"/>
    <property type="match status" value="1"/>
</dbReference>
<keyword evidence="5" id="KW-0067">ATP-binding</keyword>
<feature type="domain" description="Helicase C-terminal" evidence="13">
    <location>
        <begin position="343"/>
        <end position="529"/>
    </location>
</feature>
<dbReference type="InterPro" id="IPR052247">
    <property type="entry name" value="Meiotic_Crossover_Helicase"/>
</dbReference>
<gene>
    <name evidence="14" type="ORF">ALEPTO_LOCUS1373</name>
</gene>
<dbReference type="CDD" id="cd18795">
    <property type="entry name" value="SF2_C_Ski2"/>
    <property type="match status" value="1"/>
</dbReference>
<keyword evidence="6" id="KW-0413">Isomerase</keyword>
<evidence type="ECO:0000256" key="6">
    <source>
        <dbReference type="ARBA" id="ARBA00023235"/>
    </source>
</evidence>
<reference evidence="14" key="1">
    <citation type="submission" date="2021-06" db="EMBL/GenBank/DDBJ databases">
        <authorList>
            <person name="Kallberg Y."/>
            <person name="Tangrot J."/>
            <person name="Rosling A."/>
        </authorList>
    </citation>
    <scope>NUCLEOTIDE SEQUENCE</scope>
    <source>
        <strain evidence="14">FL130A</strain>
    </source>
</reference>
<evidence type="ECO:0000256" key="5">
    <source>
        <dbReference type="ARBA" id="ARBA00022840"/>
    </source>
</evidence>
<dbReference type="SUPFAM" id="SSF52540">
    <property type="entry name" value="P-loop containing nucleoside triphosphate hydrolases"/>
    <property type="match status" value="1"/>
</dbReference>
<dbReference type="OrthoDB" id="5575at2759"/>
<dbReference type="InterPro" id="IPR004179">
    <property type="entry name" value="Sec63-dom"/>
</dbReference>
<organism evidence="14 15">
    <name type="scientific">Ambispora leptoticha</name>
    <dbReference type="NCBI Taxonomy" id="144679"/>
    <lineage>
        <taxon>Eukaryota</taxon>
        <taxon>Fungi</taxon>
        <taxon>Fungi incertae sedis</taxon>
        <taxon>Mucoromycota</taxon>
        <taxon>Glomeromycotina</taxon>
        <taxon>Glomeromycetes</taxon>
        <taxon>Archaeosporales</taxon>
        <taxon>Ambisporaceae</taxon>
        <taxon>Ambispora</taxon>
    </lineage>
</organism>
<dbReference type="InterPro" id="IPR036388">
    <property type="entry name" value="WH-like_DNA-bd_sf"/>
</dbReference>
<keyword evidence="4" id="KW-0347">Helicase</keyword>
<feature type="compositionally biased region" description="Polar residues" evidence="11">
    <location>
        <begin position="12"/>
        <end position="32"/>
    </location>
</feature>
<comment type="catalytic activity">
    <reaction evidence="10">
        <text>ATP + H2O = ADP + phosphate + H(+)</text>
        <dbReference type="Rhea" id="RHEA:13065"/>
        <dbReference type="ChEBI" id="CHEBI:15377"/>
        <dbReference type="ChEBI" id="CHEBI:15378"/>
        <dbReference type="ChEBI" id="CHEBI:30616"/>
        <dbReference type="ChEBI" id="CHEBI:43474"/>
        <dbReference type="ChEBI" id="CHEBI:456216"/>
        <dbReference type="EC" id="5.6.2.4"/>
    </reaction>
</comment>
<dbReference type="Pfam" id="PF23445">
    <property type="entry name" value="WHD_SNRNP200"/>
    <property type="match status" value="1"/>
</dbReference>
<feature type="region of interest" description="Disordered" evidence="11">
    <location>
        <begin position="1214"/>
        <end position="1242"/>
    </location>
</feature>
<evidence type="ECO:0000256" key="8">
    <source>
        <dbReference type="ARBA" id="ARBA00034617"/>
    </source>
</evidence>
<dbReference type="PROSITE" id="PS51192">
    <property type="entry name" value="HELICASE_ATP_BIND_1"/>
    <property type="match status" value="1"/>
</dbReference>
<protein>
    <recommendedName>
        <fullName evidence="9">DNA 3'-5' helicase</fullName>
        <ecNumber evidence="9">5.6.2.4</ecNumber>
    </recommendedName>
</protein>
<dbReference type="FunFam" id="1.10.10.10:FF:000012">
    <property type="entry name" value="U5 small nuclear ribonucleoprotein helicase"/>
    <property type="match status" value="1"/>
</dbReference>
<dbReference type="PANTHER" id="PTHR47835:SF3">
    <property type="entry name" value="HELICASE FOR MEIOSIS 1"/>
    <property type="match status" value="1"/>
</dbReference>
<dbReference type="SUPFAM" id="SSF158702">
    <property type="entry name" value="Sec63 N-terminal domain-like"/>
    <property type="match status" value="1"/>
</dbReference>
<keyword evidence="15" id="KW-1185">Reference proteome</keyword>
<comment type="similarity">
    <text evidence="1">Belongs to the helicase family. SKI2 subfamily.</text>
</comment>
<evidence type="ECO:0000256" key="9">
    <source>
        <dbReference type="ARBA" id="ARBA00034808"/>
    </source>
</evidence>
<feature type="region of interest" description="Disordered" evidence="11">
    <location>
        <begin position="1319"/>
        <end position="1361"/>
    </location>
</feature>
<evidence type="ECO:0000256" key="11">
    <source>
        <dbReference type="SAM" id="MobiDB-lite"/>
    </source>
</evidence>
<dbReference type="SMART" id="SM00487">
    <property type="entry name" value="DEXDc"/>
    <property type="match status" value="1"/>
</dbReference>
<feature type="compositionally biased region" description="Basic and acidic residues" evidence="11">
    <location>
        <begin position="1221"/>
        <end position="1232"/>
    </location>
</feature>
<dbReference type="GO" id="GO:0016787">
    <property type="term" value="F:hydrolase activity"/>
    <property type="evidence" value="ECO:0007669"/>
    <property type="project" value="UniProtKB-KW"/>
</dbReference>
<evidence type="ECO:0000259" key="12">
    <source>
        <dbReference type="PROSITE" id="PS51192"/>
    </source>
</evidence>
<evidence type="ECO:0000313" key="15">
    <source>
        <dbReference type="Proteomes" id="UP000789508"/>
    </source>
</evidence>
<evidence type="ECO:0000256" key="1">
    <source>
        <dbReference type="ARBA" id="ARBA00010140"/>
    </source>
</evidence>
<dbReference type="PROSITE" id="PS51194">
    <property type="entry name" value="HELICASE_CTER"/>
    <property type="match status" value="1"/>
</dbReference>
<name>A0A9N8YZB6_9GLOM</name>
<proteinExistence type="inferred from homology"/>
<feature type="region of interest" description="Disordered" evidence="11">
    <location>
        <begin position="1"/>
        <end position="32"/>
    </location>
</feature>
<dbReference type="InterPro" id="IPR036390">
    <property type="entry name" value="WH_DNA-bd_sf"/>
</dbReference>
<dbReference type="InterPro" id="IPR001650">
    <property type="entry name" value="Helicase_C-like"/>
</dbReference>
<feature type="compositionally biased region" description="Polar residues" evidence="11">
    <location>
        <begin position="1176"/>
        <end position="1194"/>
    </location>
</feature>
<dbReference type="Gene3D" id="1.10.10.10">
    <property type="entry name" value="Winged helix-like DNA-binding domain superfamily/Winged helix DNA-binding domain"/>
    <property type="match status" value="1"/>
</dbReference>